<keyword evidence="1" id="KW-0812">Transmembrane</keyword>
<dbReference type="RefSeq" id="WP_338887282.1">
    <property type="nucleotide sequence ID" value="NZ_CP147846.1"/>
</dbReference>
<protein>
    <recommendedName>
        <fullName evidence="4">Integral membrane protein</fullName>
    </recommendedName>
</protein>
<name>A0ABZ2PI11_9NOCA</name>
<feature type="transmembrane region" description="Helical" evidence="1">
    <location>
        <begin position="88"/>
        <end position="110"/>
    </location>
</feature>
<feature type="transmembrane region" description="Helical" evidence="1">
    <location>
        <begin position="61"/>
        <end position="82"/>
    </location>
</feature>
<evidence type="ECO:0008006" key="4">
    <source>
        <dbReference type="Google" id="ProtNLM"/>
    </source>
</evidence>
<dbReference type="EMBL" id="CP147846">
    <property type="protein sequence ID" value="WXG67612.1"/>
    <property type="molecule type" value="Genomic_DNA"/>
</dbReference>
<dbReference type="Proteomes" id="UP001432000">
    <property type="component" value="Chromosome"/>
</dbReference>
<gene>
    <name evidence="2" type="ORF">WDS16_20605</name>
</gene>
<feature type="transmembrane region" description="Helical" evidence="1">
    <location>
        <begin position="7"/>
        <end position="25"/>
    </location>
</feature>
<reference evidence="2 3" key="1">
    <citation type="submission" date="2024-03" db="EMBL/GenBank/DDBJ databases">
        <title>Natural products discovery in diverse microorganisms through a two-stage MS feature dereplication strategy.</title>
        <authorList>
            <person name="Zhang R."/>
        </authorList>
    </citation>
    <scope>NUCLEOTIDE SEQUENCE [LARGE SCALE GENOMIC DNA]</scope>
    <source>
        <strain evidence="2 3">18930</strain>
    </source>
</reference>
<sequence length="113" mass="11593">MSLRLDAAYCAATAILVAMFAPLLADPLGTSPVVLVVVALVVAAWAAILRFGSIRFALRPMLWTVMTANVVGTVAIGLLALVVPNTALSILIAAVSAEVAAFACSQALSLRTL</sequence>
<keyword evidence="1" id="KW-0472">Membrane</keyword>
<feature type="transmembrane region" description="Helical" evidence="1">
    <location>
        <begin position="31"/>
        <end position="49"/>
    </location>
</feature>
<keyword evidence="1" id="KW-1133">Transmembrane helix</keyword>
<accession>A0ABZ2PI11</accession>
<evidence type="ECO:0000313" key="3">
    <source>
        <dbReference type="Proteomes" id="UP001432000"/>
    </source>
</evidence>
<organism evidence="2 3">
    <name type="scientific">Rhodococcus sovatensis</name>
    <dbReference type="NCBI Taxonomy" id="1805840"/>
    <lineage>
        <taxon>Bacteria</taxon>
        <taxon>Bacillati</taxon>
        <taxon>Actinomycetota</taxon>
        <taxon>Actinomycetes</taxon>
        <taxon>Mycobacteriales</taxon>
        <taxon>Nocardiaceae</taxon>
        <taxon>Rhodococcus</taxon>
    </lineage>
</organism>
<keyword evidence="3" id="KW-1185">Reference proteome</keyword>
<proteinExistence type="predicted"/>
<evidence type="ECO:0000256" key="1">
    <source>
        <dbReference type="SAM" id="Phobius"/>
    </source>
</evidence>
<evidence type="ECO:0000313" key="2">
    <source>
        <dbReference type="EMBL" id="WXG67612.1"/>
    </source>
</evidence>